<evidence type="ECO:0000313" key="2">
    <source>
        <dbReference type="EMBL" id="TDY66746.1"/>
    </source>
</evidence>
<dbReference type="STRING" id="1193051.LEP1GSC017_0394"/>
<feature type="signal peptide" evidence="1">
    <location>
        <begin position="1"/>
        <end position="23"/>
    </location>
</feature>
<keyword evidence="1" id="KW-0732">Signal</keyword>
<organism evidence="2 3">
    <name type="scientific">Leptospira meyeri</name>
    <dbReference type="NCBI Taxonomy" id="29508"/>
    <lineage>
        <taxon>Bacteria</taxon>
        <taxon>Pseudomonadati</taxon>
        <taxon>Spirochaetota</taxon>
        <taxon>Spirochaetia</taxon>
        <taxon>Leptospirales</taxon>
        <taxon>Leptospiraceae</taxon>
        <taxon>Leptospira</taxon>
    </lineage>
</organism>
<accession>A0A4R8MJ67</accession>
<evidence type="ECO:0008006" key="4">
    <source>
        <dbReference type="Google" id="ProtNLM"/>
    </source>
</evidence>
<dbReference type="GeneID" id="79829110"/>
<name>A0A4R8MJ67_LEPME</name>
<dbReference type="OrthoDB" id="343785at2"/>
<comment type="caution">
    <text evidence="2">The sequence shown here is derived from an EMBL/GenBank/DDBJ whole genome shotgun (WGS) entry which is preliminary data.</text>
</comment>
<protein>
    <recommendedName>
        <fullName evidence="4">Lipoprotein</fullName>
    </recommendedName>
</protein>
<evidence type="ECO:0000313" key="3">
    <source>
        <dbReference type="Proteomes" id="UP000294684"/>
    </source>
</evidence>
<dbReference type="RefSeq" id="WP_004788171.1">
    <property type="nucleotide sequence ID" value="NZ_SORO01000005.1"/>
</dbReference>
<evidence type="ECO:0000256" key="1">
    <source>
        <dbReference type="SAM" id="SignalP"/>
    </source>
</evidence>
<dbReference type="EMBL" id="SORO01000005">
    <property type="protein sequence ID" value="TDY66746.1"/>
    <property type="molecule type" value="Genomic_DNA"/>
</dbReference>
<dbReference type="AlphaFoldDB" id="A0A4R8MJ67"/>
<keyword evidence="3" id="KW-1185">Reference proteome</keyword>
<sequence length="221" mass="25312">MVNIYKGNLIPLLLLSLSFLLCSSPPNKENEVEVLNSSDYGYLRFNNNLNEGVVVIQTKIFKDITECHGDNNCSGEDHIKQVANLRPINPSFAVPLNIGEYFAISKLRYSEMSYFDCRKSEVTIYHGFRFKEVYDPNHPSDLYSKDTCEYLERNKFVCPTIQISNKGIHEITISKVKERGRSLSMAHLLDANIVFSTFNFLFCGPVSREIDFLELRSNGYP</sequence>
<dbReference type="Proteomes" id="UP000294684">
    <property type="component" value="Unassembled WGS sequence"/>
</dbReference>
<reference evidence="2 3" key="1">
    <citation type="submission" date="2019-03" db="EMBL/GenBank/DDBJ databases">
        <title>Genomic Encyclopedia of Archaeal and Bacterial Type Strains, Phase II (KMG-II): from individual species to whole genera.</title>
        <authorList>
            <person name="Goeker M."/>
        </authorList>
    </citation>
    <scope>NUCLEOTIDE SEQUENCE [LARGE SCALE GENOMIC DNA]</scope>
    <source>
        <strain evidence="2 3">DSM 21537</strain>
    </source>
</reference>
<gene>
    <name evidence="2" type="ORF">CLV96_3856</name>
</gene>
<proteinExistence type="predicted"/>
<feature type="chain" id="PRO_5020540822" description="Lipoprotein" evidence="1">
    <location>
        <begin position="24"/>
        <end position="221"/>
    </location>
</feature>